<name>A0A7U9CN99_PSEFL</name>
<protein>
    <submittedName>
        <fullName evidence="1">Uncharacterized protein</fullName>
    </submittedName>
</protein>
<dbReference type="AlphaFoldDB" id="A0A7U9CN99"/>
<dbReference type="Proteomes" id="UP000006045">
    <property type="component" value="Chromosome"/>
</dbReference>
<evidence type="ECO:0000313" key="2">
    <source>
        <dbReference type="Proteomes" id="UP000006045"/>
    </source>
</evidence>
<dbReference type="EMBL" id="CM001561">
    <property type="protein sequence ID" value="EJZ58513.1"/>
    <property type="molecule type" value="Genomic_DNA"/>
</dbReference>
<dbReference type="RefSeq" id="WP_003225325.1">
    <property type="nucleotide sequence ID" value="NZ_CM001561.1"/>
</dbReference>
<proteinExistence type="predicted"/>
<gene>
    <name evidence="1" type="ORF">I1A_002841</name>
</gene>
<sequence>MSHNTEALARKVEQLEGFRAQVQAICESGKHRTIHTQAQMCGFLDGLRFEALKATLDPAPERDDDHADEIEEKARAIYEGWSVKPGFVPWVEGGNSTMQREARAMAQRAMEIAG</sequence>
<reference evidence="1 2" key="1">
    <citation type="submission" date="2012-08" db="EMBL/GenBank/DDBJ databases">
        <title>The genome of cave-isolated P. fluorescens strain R124 demonstrates phenotypic adaptation to the mineral environment.</title>
        <authorList>
            <person name="Barton M.D."/>
            <person name="Petronio M."/>
            <person name="Giarrizzo J.G."/>
            <person name="Bowling B.V."/>
            <person name="Barton H.A."/>
        </authorList>
    </citation>
    <scope>NUCLEOTIDE SEQUENCE [LARGE SCALE GENOMIC DNA]</scope>
    <source>
        <strain evidence="1 2">R124</strain>
    </source>
</reference>
<organism evidence="1 2">
    <name type="scientific">Pseudomonas fluorescens R124</name>
    <dbReference type="NCBI Taxonomy" id="743713"/>
    <lineage>
        <taxon>Bacteria</taxon>
        <taxon>Pseudomonadati</taxon>
        <taxon>Pseudomonadota</taxon>
        <taxon>Gammaproteobacteria</taxon>
        <taxon>Pseudomonadales</taxon>
        <taxon>Pseudomonadaceae</taxon>
        <taxon>Pseudomonas</taxon>
    </lineage>
</organism>
<accession>A0A7U9CN99</accession>
<evidence type="ECO:0000313" key="1">
    <source>
        <dbReference type="EMBL" id="EJZ58513.1"/>
    </source>
</evidence>